<keyword evidence="1" id="KW-0853">WD repeat</keyword>
<gene>
    <name evidence="3" type="ORF">QCA50_012898</name>
</gene>
<evidence type="ECO:0000256" key="2">
    <source>
        <dbReference type="SAM" id="MobiDB-lite"/>
    </source>
</evidence>
<dbReference type="InterPro" id="IPR015943">
    <property type="entry name" value="WD40/YVTN_repeat-like_dom_sf"/>
</dbReference>
<evidence type="ECO:0000256" key="1">
    <source>
        <dbReference type="PROSITE-ProRule" id="PRU00221"/>
    </source>
</evidence>
<dbReference type="AlphaFoldDB" id="A0AAW0FX86"/>
<comment type="caution">
    <text evidence="3">The sequence shown here is derived from an EMBL/GenBank/DDBJ whole genome shotgun (WGS) entry which is preliminary data.</text>
</comment>
<dbReference type="Gene3D" id="2.130.10.10">
    <property type="entry name" value="YVTN repeat-like/Quinoprotein amine dehydrogenase"/>
    <property type="match status" value="1"/>
</dbReference>
<dbReference type="InterPro" id="IPR036322">
    <property type="entry name" value="WD40_repeat_dom_sf"/>
</dbReference>
<protein>
    <submittedName>
        <fullName evidence="3">Uncharacterized protein</fullName>
    </submittedName>
</protein>
<evidence type="ECO:0000313" key="4">
    <source>
        <dbReference type="Proteomes" id="UP001385951"/>
    </source>
</evidence>
<sequence length="276" mass="31320">MSKIRKGISYVLGDDNTSENHILPINAIQFSRHFQKLYTGGRDGTVKEWNPENGLQLGGFNNGNDQAGSEANSIASNNDESSGVSLKRIRMFSRKSSKNNISLQQQQQLQLQLQPQQTQSQTASPAISAISSDMPASFNLDMSEILQPDQTPHQKTTYQEILGRANDDSILKLLQFNKRRYMEKYGASDKKVVDSLFKIYSNDPSLNDSYNDEEFEPYKPLIPQDLLPSNLLIIIFENSSELGNYRDVCSFHYEDLTKLNYNSPNPFYQNIDSRLT</sequence>
<keyword evidence="4" id="KW-1185">Reference proteome</keyword>
<dbReference type="Proteomes" id="UP001385951">
    <property type="component" value="Unassembled WGS sequence"/>
</dbReference>
<feature type="region of interest" description="Disordered" evidence="2">
    <location>
        <begin position="50"/>
        <end position="80"/>
    </location>
</feature>
<feature type="region of interest" description="Disordered" evidence="2">
    <location>
        <begin position="97"/>
        <end position="127"/>
    </location>
</feature>
<evidence type="ECO:0000313" key="3">
    <source>
        <dbReference type="EMBL" id="KAK7683927.1"/>
    </source>
</evidence>
<feature type="repeat" description="WD" evidence="1">
    <location>
        <begin position="18"/>
        <end position="50"/>
    </location>
</feature>
<proteinExistence type="predicted"/>
<name>A0AAW0FX86_9APHY</name>
<reference evidence="3 4" key="1">
    <citation type="submission" date="2022-09" db="EMBL/GenBank/DDBJ databases">
        <authorList>
            <person name="Palmer J.M."/>
        </authorList>
    </citation>
    <scope>NUCLEOTIDE SEQUENCE [LARGE SCALE GENOMIC DNA]</scope>
    <source>
        <strain evidence="3 4">DSM 7382</strain>
    </source>
</reference>
<accession>A0AAW0FX86</accession>
<dbReference type="EMBL" id="JASBNA010000028">
    <property type="protein sequence ID" value="KAK7683927.1"/>
    <property type="molecule type" value="Genomic_DNA"/>
</dbReference>
<dbReference type="InterPro" id="IPR001680">
    <property type="entry name" value="WD40_rpt"/>
</dbReference>
<feature type="compositionally biased region" description="Low complexity" evidence="2">
    <location>
        <begin position="101"/>
        <end position="127"/>
    </location>
</feature>
<organism evidence="3 4">
    <name type="scientific">Cerrena zonata</name>
    <dbReference type="NCBI Taxonomy" id="2478898"/>
    <lineage>
        <taxon>Eukaryota</taxon>
        <taxon>Fungi</taxon>
        <taxon>Dikarya</taxon>
        <taxon>Basidiomycota</taxon>
        <taxon>Agaricomycotina</taxon>
        <taxon>Agaricomycetes</taxon>
        <taxon>Polyporales</taxon>
        <taxon>Cerrenaceae</taxon>
        <taxon>Cerrena</taxon>
    </lineage>
</organism>
<feature type="compositionally biased region" description="Polar residues" evidence="2">
    <location>
        <begin position="65"/>
        <end position="80"/>
    </location>
</feature>
<dbReference type="PROSITE" id="PS50082">
    <property type="entry name" value="WD_REPEATS_2"/>
    <property type="match status" value="1"/>
</dbReference>
<dbReference type="SUPFAM" id="SSF50978">
    <property type="entry name" value="WD40 repeat-like"/>
    <property type="match status" value="1"/>
</dbReference>